<dbReference type="PANTHER" id="PTHR31551:SF1">
    <property type="entry name" value="COILED-COIL DOMAIN-CONTAINING PROTEIN 12"/>
    <property type="match status" value="1"/>
</dbReference>
<gene>
    <name evidence="2" type="ORF">EDS130_LOCUS16209</name>
</gene>
<dbReference type="PANTHER" id="PTHR31551">
    <property type="entry name" value="PRE-MRNA-SPLICING FACTOR CWF18"/>
    <property type="match status" value="1"/>
</dbReference>
<accession>A0A814IQI6</accession>
<dbReference type="OrthoDB" id="10261348at2759"/>
<dbReference type="GO" id="GO:0071014">
    <property type="term" value="C:post-mRNA release spliceosomal complex"/>
    <property type="evidence" value="ECO:0007669"/>
    <property type="project" value="TreeGrafter"/>
</dbReference>
<proteinExistence type="predicted"/>
<name>A0A814IQI6_ADIRI</name>
<dbReference type="Pfam" id="PF08315">
    <property type="entry name" value="cwf18"/>
    <property type="match status" value="1"/>
</dbReference>
<dbReference type="AlphaFoldDB" id="A0A814IQI6"/>
<feature type="region of interest" description="Disordered" evidence="1">
    <location>
        <begin position="34"/>
        <end position="84"/>
    </location>
</feature>
<protein>
    <recommendedName>
        <fullName evidence="4">Coiled-coil domain-containing protein 12</fullName>
    </recommendedName>
</protein>
<reference evidence="2" key="1">
    <citation type="submission" date="2021-02" db="EMBL/GenBank/DDBJ databases">
        <authorList>
            <person name="Nowell W R."/>
        </authorList>
    </citation>
    <scope>NUCLEOTIDE SEQUENCE</scope>
</reference>
<sequence>MSIASNISLVNNLSIIYYCSLKMTLSELEEEARKRKERLAQWKTNKQSAVSKRKEYEDDEKETDDVPEENTEFPKPIFRNYKPNDSGPLSGAIVLPKPKLIDVKSIIEDQAKSTSSNDKTVRDIAEDVDLLSLAPRKPDWDLKRDVEKKLKRLEKRTARAIAELTRERLLNDQKQSLAEVVATTSKLNEAAQDDDDD</sequence>
<dbReference type="EMBL" id="CAJNOJ010000070">
    <property type="protein sequence ID" value="CAF1027123.1"/>
    <property type="molecule type" value="Genomic_DNA"/>
</dbReference>
<dbReference type="GO" id="GO:0005684">
    <property type="term" value="C:U2-type spliceosomal complex"/>
    <property type="evidence" value="ECO:0007669"/>
    <property type="project" value="TreeGrafter"/>
</dbReference>
<feature type="compositionally biased region" description="Acidic residues" evidence="1">
    <location>
        <begin position="57"/>
        <end position="71"/>
    </location>
</feature>
<evidence type="ECO:0000256" key="1">
    <source>
        <dbReference type="SAM" id="MobiDB-lite"/>
    </source>
</evidence>
<dbReference type="InterPro" id="IPR013169">
    <property type="entry name" value="mRNA_splic_Cwf18-like"/>
</dbReference>
<comment type="caution">
    <text evidence="2">The sequence shown here is derived from an EMBL/GenBank/DDBJ whole genome shotgun (WGS) entry which is preliminary data.</text>
</comment>
<dbReference type="Proteomes" id="UP000663852">
    <property type="component" value="Unassembled WGS sequence"/>
</dbReference>
<evidence type="ECO:0000313" key="2">
    <source>
        <dbReference type="EMBL" id="CAF1027123.1"/>
    </source>
</evidence>
<organism evidence="2 3">
    <name type="scientific">Adineta ricciae</name>
    <name type="common">Rotifer</name>
    <dbReference type="NCBI Taxonomy" id="249248"/>
    <lineage>
        <taxon>Eukaryota</taxon>
        <taxon>Metazoa</taxon>
        <taxon>Spiralia</taxon>
        <taxon>Gnathifera</taxon>
        <taxon>Rotifera</taxon>
        <taxon>Eurotatoria</taxon>
        <taxon>Bdelloidea</taxon>
        <taxon>Adinetida</taxon>
        <taxon>Adinetidae</taxon>
        <taxon>Adineta</taxon>
    </lineage>
</organism>
<evidence type="ECO:0008006" key="4">
    <source>
        <dbReference type="Google" id="ProtNLM"/>
    </source>
</evidence>
<evidence type="ECO:0000313" key="3">
    <source>
        <dbReference type="Proteomes" id="UP000663852"/>
    </source>
</evidence>